<dbReference type="PANTHER" id="PTHR35580">
    <property type="entry name" value="CELL SURFACE GLYCOPROTEIN (S-LAYER PROTEIN)-LIKE PROTEIN"/>
    <property type="match status" value="1"/>
</dbReference>
<feature type="domain" description="Pyrrolo-quinoline quinone repeat" evidence="1">
    <location>
        <begin position="200"/>
        <end position="362"/>
    </location>
</feature>
<dbReference type="InterPro" id="IPR011047">
    <property type="entry name" value="Quinoprotein_ADH-like_sf"/>
</dbReference>
<dbReference type="InterPro" id="IPR002372">
    <property type="entry name" value="PQQ_rpt_dom"/>
</dbReference>
<gene>
    <name evidence="2" type="ORF">BE08_07420</name>
</gene>
<dbReference type="SUPFAM" id="SSF50998">
    <property type="entry name" value="Quinoprotein alcohol dehydrogenase-like"/>
    <property type="match status" value="1"/>
</dbReference>
<comment type="caution">
    <text evidence="2">The sequence shown here is derived from an EMBL/GenBank/DDBJ whole genome shotgun (WGS) entry which is preliminary data.</text>
</comment>
<dbReference type="Proteomes" id="UP000075420">
    <property type="component" value="Unassembled WGS sequence"/>
</dbReference>
<accession>A0A150PUK5</accession>
<dbReference type="EMBL" id="JELY01000445">
    <property type="protein sequence ID" value="KYF59362.1"/>
    <property type="molecule type" value="Genomic_DNA"/>
</dbReference>
<reference evidence="2 3" key="1">
    <citation type="submission" date="2014-02" db="EMBL/GenBank/DDBJ databases">
        <title>The small core and large imbalanced accessory genome model reveals a collaborative survival strategy of Sorangium cellulosum strains in nature.</title>
        <authorList>
            <person name="Han K."/>
            <person name="Peng R."/>
            <person name="Blom J."/>
            <person name="Li Y.-Z."/>
        </authorList>
    </citation>
    <scope>NUCLEOTIDE SEQUENCE [LARGE SCALE GENOMIC DNA]</scope>
    <source>
        <strain evidence="2 3">So0157-25</strain>
    </source>
</reference>
<dbReference type="Pfam" id="PF13360">
    <property type="entry name" value="PQQ_2"/>
    <property type="match status" value="1"/>
</dbReference>
<dbReference type="InterPro" id="IPR015943">
    <property type="entry name" value="WD40/YVTN_repeat-like_dom_sf"/>
</dbReference>
<dbReference type="PANTHER" id="PTHR35580:SF1">
    <property type="entry name" value="PHYTASE-LIKE DOMAIN-CONTAINING PROTEIN"/>
    <property type="match status" value="1"/>
</dbReference>
<evidence type="ECO:0000313" key="2">
    <source>
        <dbReference type="EMBL" id="KYF59362.1"/>
    </source>
</evidence>
<dbReference type="Gene3D" id="2.130.10.10">
    <property type="entry name" value="YVTN repeat-like/Quinoprotein amine dehydrogenase"/>
    <property type="match status" value="2"/>
</dbReference>
<dbReference type="InterPro" id="IPR052918">
    <property type="entry name" value="Motility_Chemotaxis_Reg"/>
</dbReference>
<name>A0A150PUK5_SORCE</name>
<sequence length="450" mass="46332">MLPGAENCATEEDETCDGGTGVCDGAHGWSVQIGGSGEQRGLGVTFDGGGNILVAGSFSGQTDFADSQGSTDGFVVKLTPESGERDWPKALGGSGTDLCNAVARDADDNVIVVGDFEGTVNFAGTTFISQGSSDAFVAKLDPSGALRWIKRISSPNADSVKGVAVDSKNNIVIAGMFSNTAILLEAGMTMQGGGGEDIFVVKIDPEGNHVWNSHFGDSSPQVALDVAVTRDDDVVVAGRLAGTVRFGADVYAANGHDAFVAKLDGVTGAPRWSKGFGDTMDQEFTSVAVGRDGTIVVAGSTKGEIRFDGLPLPFGGESDAVVAAFNADGVHLWSHTYGDAEQQRALGVAVDQAGNAIVVGEFEGTIDFEPSRRTSRGGNDAFMAKLAPADGHTVWAKSFGDMGEQRATAVAVDPLGNIALTGNFSGRIDLEGATLTSFTGQDALVVKLHP</sequence>
<protein>
    <recommendedName>
        <fullName evidence="1">Pyrrolo-quinoline quinone repeat domain-containing protein</fullName>
    </recommendedName>
</protein>
<evidence type="ECO:0000313" key="3">
    <source>
        <dbReference type="Proteomes" id="UP000075420"/>
    </source>
</evidence>
<dbReference type="AlphaFoldDB" id="A0A150PUK5"/>
<proteinExistence type="predicted"/>
<organism evidence="2 3">
    <name type="scientific">Sorangium cellulosum</name>
    <name type="common">Polyangium cellulosum</name>
    <dbReference type="NCBI Taxonomy" id="56"/>
    <lineage>
        <taxon>Bacteria</taxon>
        <taxon>Pseudomonadati</taxon>
        <taxon>Myxococcota</taxon>
        <taxon>Polyangia</taxon>
        <taxon>Polyangiales</taxon>
        <taxon>Polyangiaceae</taxon>
        <taxon>Sorangium</taxon>
    </lineage>
</organism>
<evidence type="ECO:0000259" key="1">
    <source>
        <dbReference type="Pfam" id="PF13360"/>
    </source>
</evidence>